<proteinExistence type="predicted"/>
<evidence type="ECO:0000313" key="3">
    <source>
        <dbReference type="Proteomes" id="UP000215596"/>
    </source>
</evidence>
<organism evidence="2 3">
    <name type="scientific">Paenibacillus campinasensis</name>
    <dbReference type="NCBI Taxonomy" id="66347"/>
    <lineage>
        <taxon>Bacteria</taxon>
        <taxon>Bacillati</taxon>
        <taxon>Bacillota</taxon>
        <taxon>Bacilli</taxon>
        <taxon>Bacillales</taxon>
        <taxon>Paenibacillaceae</taxon>
        <taxon>Paenibacillus</taxon>
    </lineage>
</organism>
<name>A0A268EI68_9BACL</name>
<dbReference type="Pfam" id="PF04545">
    <property type="entry name" value="Sigma70_r4"/>
    <property type="match status" value="1"/>
</dbReference>
<dbReference type="InterPro" id="IPR007630">
    <property type="entry name" value="RNA_pol_sigma70_r4"/>
</dbReference>
<dbReference type="Gene3D" id="1.20.140.160">
    <property type="match status" value="1"/>
</dbReference>
<gene>
    <name evidence="2" type="ORF">CHH67_21120</name>
</gene>
<dbReference type="InterPro" id="IPR014284">
    <property type="entry name" value="RNA_pol_sigma-70_dom"/>
</dbReference>
<dbReference type="GO" id="GO:0006352">
    <property type="term" value="P:DNA-templated transcription initiation"/>
    <property type="evidence" value="ECO:0007669"/>
    <property type="project" value="InterPro"/>
</dbReference>
<accession>A0A268EI68</accession>
<dbReference type="InterPro" id="IPR013324">
    <property type="entry name" value="RNA_pol_sigma_r3/r4-like"/>
</dbReference>
<sequence>MIKYKNICSVGCKILTRFLYVLLEGSFLKEVSGILEKEDITRRFVKYMANLIHYNSINYDKKRRVSINRFPLTLDNDKRPESIVMAYYDPEAIPPDLKDHISDSALFQAYTKLTEKQQRILSLAYVQGLNDKGIATVLGVSQQNVSKIRLNSLRKLRQLLTNQEQR</sequence>
<dbReference type="AlphaFoldDB" id="A0A268EI68"/>
<dbReference type="EMBL" id="NPBY01000074">
    <property type="protein sequence ID" value="PAD72812.1"/>
    <property type="molecule type" value="Genomic_DNA"/>
</dbReference>
<dbReference type="GO" id="GO:0003700">
    <property type="term" value="F:DNA-binding transcription factor activity"/>
    <property type="evidence" value="ECO:0007669"/>
    <property type="project" value="InterPro"/>
</dbReference>
<protein>
    <recommendedName>
        <fullName evidence="1">RNA polymerase sigma-70 region 4 domain-containing protein</fullName>
    </recommendedName>
</protein>
<dbReference type="OrthoDB" id="2942336at2"/>
<evidence type="ECO:0000313" key="2">
    <source>
        <dbReference type="EMBL" id="PAD72812.1"/>
    </source>
</evidence>
<evidence type="ECO:0000259" key="1">
    <source>
        <dbReference type="Pfam" id="PF04545"/>
    </source>
</evidence>
<feature type="domain" description="RNA polymerase sigma-70 region 4" evidence="1">
    <location>
        <begin position="112"/>
        <end position="158"/>
    </location>
</feature>
<dbReference type="SUPFAM" id="SSF88659">
    <property type="entry name" value="Sigma3 and sigma4 domains of RNA polymerase sigma factors"/>
    <property type="match status" value="1"/>
</dbReference>
<reference evidence="2 3" key="1">
    <citation type="submission" date="2017-07" db="EMBL/GenBank/DDBJ databases">
        <title>Isolation and whole genome analysis of endospore-forming bacteria from heroin.</title>
        <authorList>
            <person name="Kalinowski J."/>
            <person name="Ahrens B."/>
            <person name="Al-Dilaimi A."/>
            <person name="Winkler A."/>
            <person name="Wibberg D."/>
            <person name="Schleenbecker U."/>
            <person name="Ruckert C."/>
            <person name="Wolfel R."/>
            <person name="Grass G."/>
        </authorList>
    </citation>
    <scope>NUCLEOTIDE SEQUENCE [LARGE SCALE GENOMIC DNA]</scope>
    <source>
        <strain evidence="2 3">7537-G1</strain>
    </source>
</reference>
<dbReference type="Proteomes" id="UP000215596">
    <property type="component" value="Unassembled WGS sequence"/>
</dbReference>
<dbReference type="NCBIfam" id="TIGR02937">
    <property type="entry name" value="sigma70-ECF"/>
    <property type="match status" value="1"/>
</dbReference>
<comment type="caution">
    <text evidence="2">The sequence shown here is derived from an EMBL/GenBank/DDBJ whole genome shotgun (WGS) entry which is preliminary data.</text>
</comment>